<proteinExistence type="inferred from homology"/>
<dbReference type="InterPro" id="IPR009010">
    <property type="entry name" value="Asp_de-COase-like_dom_sf"/>
</dbReference>
<keyword evidence="4" id="KW-0408">Iron</keyword>
<dbReference type="EMBL" id="AOTD01000012">
    <property type="protein sequence ID" value="EMG31542.1"/>
    <property type="molecule type" value="Genomic_DNA"/>
</dbReference>
<dbReference type="GO" id="GO:0009055">
    <property type="term" value="F:electron transfer activity"/>
    <property type="evidence" value="ECO:0007669"/>
    <property type="project" value="TreeGrafter"/>
</dbReference>
<dbReference type="GO" id="GO:0030151">
    <property type="term" value="F:molybdenum ion binding"/>
    <property type="evidence" value="ECO:0007669"/>
    <property type="project" value="TreeGrafter"/>
</dbReference>
<keyword evidence="4" id="KW-0004">4Fe-4S</keyword>
<comment type="similarity">
    <text evidence="3">Belongs to the prokaryotic molybdopterin-containing oxidoreductase family.</text>
</comment>
<dbReference type="AlphaFoldDB" id="M3JFW5"/>
<dbReference type="Pfam" id="PF00384">
    <property type="entry name" value="Molybdopterin"/>
    <property type="match status" value="1"/>
</dbReference>
<dbReference type="CDD" id="cd02792">
    <property type="entry name" value="MopB_CT_Formate-Dh-Na-like"/>
    <property type="match status" value="1"/>
</dbReference>
<protein>
    <recommendedName>
        <fullName evidence="11">Formate dehydrogenase</fullName>
    </recommendedName>
</protein>
<organism evidence="9 10">
    <name type="scientific">Campylobacter showae CC57C</name>
    <dbReference type="NCBI Taxonomy" id="1073353"/>
    <lineage>
        <taxon>Bacteria</taxon>
        <taxon>Pseudomonadati</taxon>
        <taxon>Campylobacterota</taxon>
        <taxon>Epsilonproteobacteria</taxon>
        <taxon>Campylobacterales</taxon>
        <taxon>Campylobacteraceae</taxon>
        <taxon>Campylobacter</taxon>
    </lineage>
</organism>
<dbReference type="GO" id="GO:0030313">
    <property type="term" value="C:cell envelope"/>
    <property type="evidence" value="ECO:0007669"/>
    <property type="project" value="UniProtKB-SubCell"/>
</dbReference>
<evidence type="ECO:0008006" key="11">
    <source>
        <dbReference type="Google" id="ProtNLM"/>
    </source>
</evidence>
<name>M3JFW5_9BACT</name>
<evidence type="ECO:0000256" key="3">
    <source>
        <dbReference type="ARBA" id="ARBA00010312"/>
    </source>
</evidence>
<dbReference type="GO" id="GO:0051539">
    <property type="term" value="F:4 iron, 4 sulfur cluster binding"/>
    <property type="evidence" value="ECO:0007669"/>
    <property type="project" value="UniProtKB-KW"/>
</dbReference>
<reference evidence="9 10" key="1">
    <citation type="submission" date="2013-02" db="EMBL/GenBank/DDBJ databases">
        <title>Co-occurrence of anaerobic bacteria in colorectal carcinomas.</title>
        <authorList>
            <person name="Holt R.A."/>
            <person name="Warren R.L."/>
            <person name="Allen-Vercoe E."/>
            <person name="Pleasance S."/>
            <person name="Freeman D.J."/>
            <person name="Watson P."/>
            <person name="Moore R."/>
            <person name="Cochrane K."/>
        </authorList>
    </citation>
    <scope>NUCLEOTIDE SEQUENCE [LARGE SCALE GENOMIC DNA]</scope>
    <source>
        <strain evidence="9 10">CC57C</strain>
    </source>
</reference>
<feature type="domain" description="Molybdopterin dinucleotide-binding" evidence="8">
    <location>
        <begin position="653"/>
        <end position="777"/>
    </location>
</feature>
<dbReference type="PANTHER" id="PTHR43598">
    <property type="entry name" value="TUNGSTEN-CONTAINING FORMYLMETHANOFURAN DEHYDROGENASE 2 SUBUNIT B"/>
    <property type="match status" value="1"/>
</dbReference>
<comment type="subcellular location">
    <subcellularLocation>
        <location evidence="2">Cell envelope</location>
    </subcellularLocation>
</comment>
<dbReference type="Gene3D" id="3.40.228.10">
    <property type="entry name" value="Dimethylsulfoxide Reductase, domain 2"/>
    <property type="match status" value="1"/>
</dbReference>
<evidence type="ECO:0000259" key="7">
    <source>
        <dbReference type="Pfam" id="PF00384"/>
    </source>
</evidence>
<evidence type="ECO:0000256" key="1">
    <source>
        <dbReference type="ARBA" id="ARBA00001966"/>
    </source>
</evidence>
<dbReference type="GO" id="GO:0016491">
    <property type="term" value="F:oxidoreductase activity"/>
    <property type="evidence" value="ECO:0007669"/>
    <property type="project" value="UniProtKB-KW"/>
</dbReference>
<feature type="non-terminal residue" evidence="9">
    <location>
        <position position="1"/>
    </location>
</feature>
<evidence type="ECO:0000256" key="5">
    <source>
        <dbReference type="ARBA" id="ARBA00022723"/>
    </source>
</evidence>
<dbReference type="InterPro" id="IPR006656">
    <property type="entry name" value="Mopterin_OxRdtase"/>
</dbReference>
<dbReference type="RefSeq" id="WP_002950344.1">
    <property type="nucleotide sequence ID" value="NZ_AOTD01000012.1"/>
</dbReference>
<evidence type="ECO:0000313" key="10">
    <source>
        <dbReference type="Proteomes" id="UP000011782"/>
    </source>
</evidence>
<dbReference type="SUPFAM" id="SSF50692">
    <property type="entry name" value="ADC-like"/>
    <property type="match status" value="1"/>
</dbReference>
<evidence type="ECO:0000259" key="8">
    <source>
        <dbReference type="Pfam" id="PF01568"/>
    </source>
</evidence>
<dbReference type="SUPFAM" id="SSF53706">
    <property type="entry name" value="Formate dehydrogenase/DMSO reductase, domains 1-3"/>
    <property type="match status" value="1"/>
</dbReference>
<sequence>GVANTWGYGAMTNHFGDMTANSKAIFCIGANSAVANPVGGMKHMLQAKDRNNAKLIVADPNFTKTAAHADLYLRQRSGTDVALIYGLIHIILKNGWEDKEFLENRTYGIEEVRKEAEHWTPELTSDVTGVPVDRLMQAAHIMAHNKPGTVIWALGITQHSVGTSNTRILPILQLILGNMGKPGGGCNIIRGHDNVQGSTDMGNLSDTLPMYYGLGDASWKYYCKGWGVDYDEFIKRFAVSTKEPKQGGAPVKNTVFEEYFYHDPQNPEDRNWRNEKGWSLSKWWQGVLKEEKTYTSGKLRVLWVQGTGLTSMAHLTKIQQAVDKLDLLVVAEPFVNEVAILSDRKDGIYILPVATAFENEGHLSSTNRSGQWRTKVVDPLYESKPDQEVMFAFAKKFGFYDEYVKGMKMATVNHEPKQVKDDFVWPDDATNEIARLGKSIGCTGRTAEMFRRHQANWQNFDPDTLMGIGGDVKGEYYGKPWPAWDEKHPGTPILYDMSKPYTEGGSGFRNRFGLEHNGVSQLASEDTTLVGSDVKGGYPQITKENIEKVLGITLTEEEKRLMGATWSTDHSGLILEKCREKGVVPFGNARARMIVWEFLDPIPKHREPIHSPRWDLVQKYPTFDDQARNFRVETKFKSEQQAKDWSKEFPIVFSTLRLVNLSGAGMIERTSKYLAAITPEMFANVHPELALKYGIQDRDMMWIHSPQGTKIKVRCYHTQMVTPDRICMPYNFAGVMQGVSLEDRYPEGTKPYTIGESFNTVTNYGFDPVTQISEFNAGLCRIEKADGEGFNTFFHEYGENRV</sequence>
<keyword evidence="5" id="KW-0479">Metal-binding</keyword>
<dbReference type="GO" id="GO:0009061">
    <property type="term" value="P:anaerobic respiration"/>
    <property type="evidence" value="ECO:0007669"/>
    <property type="project" value="TreeGrafter"/>
</dbReference>
<dbReference type="InterPro" id="IPR006657">
    <property type="entry name" value="MoPterin_dinucl-bd_dom"/>
</dbReference>
<evidence type="ECO:0000313" key="9">
    <source>
        <dbReference type="EMBL" id="EMG31542.1"/>
    </source>
</evidence>
<dbReference type="STRING" id="1073353.H740_00757"/>
<keyword evidence="4" id="KW-0411">Iron-sulfur</keyword>
<dbReference type="Gene3D" id="2.40.40.20">
    <property type="match status" value="1"/>
</dbReference>
<dbReference type="Proteomes" id="UP000011782">
    <property type="component" value="Unassembled WGS sequence"/>
</dbReference>
<evidence type="ECO:0000256" key="4">
    <source>
        <dbReference type="ARBA" id="ARBA00022485"/>
    </source>
</evidence>
<dbReference type="PANTHER" id="PTHR43598:SF1">
    <property type="entry name" value="FORMATE DEHYDROGENASE-O MAJOR SUBUNIT"/>
    <property type="match status" value="1"/>
</dbReference>
<dbReference type="GO" id="GO:0043546">
    <property type="term" value="F:molybdopterin cofactor binding"/>
    <property type="evidence" value="ECO:0007669"/>
    <property type="project" value="InterPro"/>
</dbReference>
<dbReference type="Gene3D" id="3.40.50.740">
    <property type="match status" value="1"/>
</dbReference>
<comment type="caution">
    <text evidence="9">The sequence shown here is derived from an EMBL/GenBank/DDBJ whole genome shotgun (WGS) entry which is preliminary data.</text>
</comment>
<comment type="cofactor">
    <cofactor evidence="1">
        <name>[4Fe-4S] cluster</name>
        <dbReference type="ChEBI" id="CHEBI:49883"/>
    </cofactor>
</comment>
<gene>
    <name evidence="9" type="ORF">H740_00757</name>
</gene>
<dbReference type="PATRIC" id="fig|1073353.3.peg.172"/>
<evidence type="ECO:0000256" key="2">
    <source>
        <dbReference type="ARBA" id="ARBA00004196"/>
    </source>
</evidence>
<keyword evidence="6" id="KW-0560">Oxidoreductase</keyword>
<dbReference type="Pfam" id="PF01568">
    <property type="entry name" value="Molydop_binding"/>
    <property type="match status" value="1"/>
</dbReference>
<feature type="domain" description="Molybdopterin oxidoreductase" evidence="7">
    <location>
        <begin position="20"/>
        <end position="396"/>
    </location>
</feature>
<evidence type="ECO:0000256" key="6">
    <source>
        <dbReference type="ARBA" id="ARBA00023002"/>
    </source>
</evidence>
<accession>M3JFW5</accession>